<keyword evidence="2" id="KW-1185">Reference proteome</keyword>
<dbReference type="EMBL" id="LPXH01000034">
    <property type="protein sequence ID" value="KUF39862.1"/>
    <property type="molecule type" value="Genomic_DNA"/>
</dbReference>
<dbReference type="AlphaFoldDB" id="A0A0W7YXE2"/>
<evidence type="ECO:0000313" key="1">
    <source>
        <dbReference type="EMBL" id="KUF39862.1"/>
    </source>
</evidence>
<organism evidence="1 2">
    <name type="scientific">Comamonas kerstersii</name>
    <dbReference type="NCBI Taxonomy" id="225992"/>
    <lineage>
        <taxon>Bacteria</taxon>
        <taxon>Pseudomonadati</taxon>
        <taxon>Pseudomonadota</taxon>
        <taxon>Betaproteobacteria</taxon>
        <taxon>Burkholderiales</taxon>
        <taxon>Comamonadaceae</taxon>
        <taxon>Comamonas</taxon>
    </lineage>
</organism>
<proteinExistence type="predicted"/>
<reference evidence="1 2" key="1">
    <citation type="submission" date="2015-12" db="EMBL/GenBank/DDBJ databases">
        <title>Complete genome sequence of a multi-drug resistant strain Acidovorax sp. 12322-1.</title>
        <authorList>
            <person name="Ming D."/>
            <person name="Wang M."/>
            <person name="Hu S."/>
            <person name="Zhou Y."/>
            <person name="Jiang T."/>
        </authorList>
    </citation>
    <scope>NUCLEOTIDE SEQUENCE [LARGE SCALE GENOMIC DNA]</scope>
    <source>
        <strain evidence="1 2">12322-1</strain>
    </source>
</reference>
<comment type="caution">
    <text evidence="1">The sequence shown here is derived from an EMBL/GenBank/DDBJ whole genome shotgun (WGS) entry which is preliminary data.</text>
</comment>
<name>A0A0W7YXE2_9BURK</name>
<sequence>MAGVIIWAADCVATISGGIQWFKVFLAIIVFIHSPCDHYAKLSFVVCYAGLVIRDKSSGISKW</sequence>
<dbReference type="Proteomes" id="UP000053300">
    <property type="component" value="Unassembled WGS sequence"/>
</dbReference>
<accession>A0A0W7YXE2</accession>
<protein>
    <submittedName>
        <fullName evidence="1">Uncharacterized protein</fullName>
    </submittedName>
</protein>
<evidence type="ECO:0000313" key="2">
    <source>
        <dbReference type="Proteomes" id="UP000053300"/>
    </source>
</evidence>
<gene>
    <name evidence="1" type="ORF">AS359_13555</name>
</gene>